<accession>D8PYL5</accession>
<keyword evidence="4" id="KW-1185">Reference proteome</keyword>
<dbReference type="HOGENOM" id="CLU_028427_0_0_1"/>
<protein>
    <recommendedName>
        <fullName evidence="5">CCHC-type domain-containing protein</fullName>
    </recommendedName>
</protein>
<sequence>MTDELFAVAYNVAASREKGSAPKSYPYPPRDSVVSRKPPPGPCRACGSRKHWNRDCPHWSQFLSQQKKEGFLVDSDPEGERAYNAAYSVMMQGFERAASETSQDPASEERKTQEEVEDQQPAYEIRHQSFAVTVEEVGEEYWYRGEMLPVDSPHVLEHIDEVEESPPARRGVVEEKRSESVHVVYVSEPSPEPTDRPPDQGKQLPEPKPYEPPKVRLIARKNVKSLDGKGTSVLCVFGFLGSEGEVRVLLRVDSCASLSLLSGATYDAMKNPPPLKQGAKMRLWQLTDKSVKIRGYVQMPILMRTNDGTLLEADADLYVVDGMTVPILLGEDFQQKYELSVNRSLEEGTTLTFGQHPSPITAHGTQRTSDYDEVERAYTSDRTLRALKRTVLRPETVANIPVSGPFDEPGDWIVERSLLTSGEQQPFAVPNTLLSSSKPRLPVANLSTTPRVIQEGEALAILERADEFFDKPRDEQDLQQ</sequence>
<evidence type="ECO:0000256" key="2">
    <source>
        <dbReference type="SAM" id="MobiDB-lite"/>
    </source>
</evidence>
<evidence type="ECO:0000256" key="1">
    <source>
        <dbReference type="ARBA" id="ARBA00022664"/>
    </source>
</evidence>
<dbReference type="AlphaFoldDB" id="D8PYL5"/>
<feature type="compositionally biased region" description="Basic and acidic residues" evidence="2">
    <location>
        <begin position="171"/>
        <end position="180"/>
    </location>
</feature>
<dbReference type="InParanoid" id="D8PYL5"/>
<dbReference type="OrthoDB" id="3068303at2759"/>
<dbReference type="EMBL" id="GL377304">
    <property type="protein sequence ID" value="EFI99281.1"/>
    <property type="molecule type" value="Genomic_DNA"/>
</dbReference>
<dbReference type="VEuPathDB" id="FungiDB:SCHCODRAFT_01170249"/>
<feature type="region of interest" description="Disordered" evidence="2">
    <location>
        <begin position="16"/>
        <end position="42"/>
    </location>
</feature>
<gene>
    <name evidence="3" type="ORF">SCHCODRAFT_52573</name>
</gene>
<evidence type="ECO:0000313" key="4">
    <source>
        <dbReference type="Proteomes" id="UP000007431"/>
    </source>
</evidence>
<dbReference type="eggNOG" id="ENOG502SN1A">
    <property type="taxonomic scope" value="Eukaryota"/>
</dbReference>
<proteinExistence type="predicted"/>
<dbReference type="InterPro" id="IPR036875">
    <property type="entry name" value="Znf_CCHC_sf"/>
</dbReference>
<organism evidence="4">
    <name type="scientific">Schizophyllum commune (strain H4-8 / FGSC 9210)</name>
    <name type="common">Split gill fungus</name>
    <dbReference type="NCBI Taxonomy" id="578458"/>
    <lineage>
        <taxon>Eukaryota</taxon>
        <taxon>Fungi</taxon>
        <taxon>Dikarya</taxon>
        <taxon>Basidiomycota</taxon>
        <taxon>Agaricomycotina</taxon>
        <taxon>Agaricomycetes</taxon>
        <taxon>Agaricomycetidae</taxon>
        <taxon>Agaricales</taxon>
        <taxon>Schizophyllaceae</taxon>
        <taxon>Schizophyllum</taxon>
    </lineage>
</organism>
<dbReference type="GeneID" id="9585231"/>
<keyword evidence="1" id="KW-0507">mRNA processing</keyword>
<dbReference type="KEGG" id="scm:SCHCO_01170249"/>
<dbReference type="GO" id="GO:0003676">
    <property type="term" value="F:nucleic acid binding"/>
    <property type="evidence" value="ECO:0007669"/>
    <property type="project" value="InterPro"/>
</dbReference>
<reference evidence="3 4" key="1">
    <citation type="journal article" date="2010" name="Nat. Biotechnol.">
        <title>Genome sequence of the model mushroom Schizophyllum commune.</title>
        <authorList>
            <person name="Ohm R.A."/>
            <person name="de Jong J.F."/>
            <person name="Lugones L.G."/>
            <person name="Aerts A."/>
            <person name="Kothe E."/>
            <person name="Stajich J.E."/>
            <person name="de Vries R.P."/>
            <person name="Record E."/>
            <person name="Levasseur A."/>
            <person name="Baker S.E."/>
            <person name="Bartholomew K.A."/>
            <person name="Coutinho P.M."/>
            <person name="Erdmann S."/>
            <person name="Fowler T.J."/>
            <person name="Gathman A.C."/>
            <person name="Lombard V."/>
            <person name="Henrissat B."/>
            <person name="Knabe N."/>
            <person name="Kuees U."/>
            <person name="Lilly W.W."/>
            <person name="Lindquist E."/>
            <person name="Lucas S."/>
            <person name="Magnuson J.K."/>
            <person name="Piumi F."/>
            <person name="Raudaskoski M."/>
            <person name="Salamov A."/>
            <person name="Schmutz J."/>
            <person name="Schwarze F.W.M.R."/>
            <person name="vanKuyk P.A."/>
            <person name="Horton J.S."/>
            <person name="Grigoriev I.V."/>
            <person name="Woesten H.A.B."/>
        </authorList>
    </citation>
    <scope>NUCLEOTIDE SEQUENCE [LARGE SCALE GENOMIC DNA]</scope>
    <source>
        <strain evidence="4">H4-8 / FGSC 9210</strain>
    </source>
</reference>
<dbReference type="GO" id="GO:0008270">
    <property type="term" value="F:zinc ion binding"/>
    <property type="evidence" value="ECO:0007669"/>
    <property type="project" value="InterPro"/>
</dbReference>
<feature type="region of interest" description="Disordered" evidence="2">
    <location>
        <begin position="162"/>
        <end position="213"/>
    </location>
</feature>
<dbReference type="OMA" id="NHARNDK"/>
<feature type="region of interest" description="Disordered" evidence="2">
    <location>
        <begin position="96"/>
        <end position="122"/>
    </location>
</feature>
<dbReference type="SUPFAM" id="SSF57756">
    <property type="entry name" value="Retrovirus zinc finger-like domains"/>
    <property type="match status" value="1"/>
</dbReference>
<dbReference type="GO" id="GO:0006397">
    <property type="term" value="P:mRNA processing"/>
    <property type="evidence" value="ECO:0007669"/>
    <property type="project" value="UniProtKB-KW"/>
</dbReference>
<evidence type="ECO:0000313" key="3">
    <source>
        <dbReference type="EMBL" id="EFI99281.1"/>
    </source>
</evidence>
<feature type="non-terminal residue" evidence="3">
    <location>
        <position position="480"/>
    </location>
</feature>
<name>D8PYL5_SCHCM</name>
<feature type="region of interest" description="Disordered" evidence="2">
    <location>
        <begin position="350"/>
        <end position="369"/>
    </location>
</feature>
<evidence type="ECO:0008006" key="5">
    <source>
        <dbReference type="Google" id="ProtNLM"/>
    </source>
</evidence>
<dbReference type="Proteomes" id="UP000007431">
    <property type="component" value="Unassembled WGS sequence"/>
</dbReference>